<dbReference type="InterPro" id="IPR015422">
    <property type="entry name" value="PyrdxlP-dep_Trfase_small"/>
</dbReference>
<comment type="similarity">
    <text evidence="3 9">Belongs to the trans-sulfuration enzymes family.</text>
</comment>
<comment type="cofactor">
    <cofactor evidence="1 9">
        <name>pyridoxal 5'-phosphate</name>
        <dbReference type="ChEBI" id="CHEBI:597326"/>
    </cofactor>
</comment>
<keyword evidence="5 8" id="KW-0663">Pyridoxal phosphate</keyword>
<evidence type="ECO:0000256" key="6">
    <source>
        <dbReference type="ARBA" id="ARBA00023192"/>
    </source>
</evidence>
<keyword evidence="6" id="KW-0028">Amino-acid biosynthesis</keyword>
<evidence type="ECO:0000256" key="8">
    <source>
        <dbReference type="PIRSR" id="PIRSR001434-2"/>
    </source>
</evidence>
<evidence type="ECO:0000256" key="3">
    <source>
        <dbReference type="ARBA" id="ARBA00009077"/>
    </source>
</evidence>
<feature type="modified residue" description="N6-(pyridoxal phosphate)lysine" evidence="8">
    <location>
        <position position="205"/>
    </location>
</feature>
<name>A0ABD2P1J3_9CUCU</name>
<dbReference type="InterPro" id="IPR015421">
    <property type="entry name" value="PyrdxlP-dep_Trfase_major"/>
</dbReference>
<evidence type="ECO:0000256" key="4">
    <source>
        <dbReference type="ARBA" id="ARBA00012085"/>
    </source>
</evidence>
<keyword evidence="11" id="KW-1185">Reference proteome</keyword>
<evidence type="ECO:0000256" key="1">
    <source>
        <dbReference type="ARBA" id="ARBA00001933"/>
    </source>
</evidence>
<sequence length="390" mass="42791">MSDSNYLPFPKGFATAAIHEAQEPEQWSSMEVVAPISLSTTFKQYGPADFKNYEYSRSGNPTREVLEKVIAALECAKYGACFSSGLGACTTILGLLKAGDHLICINDVYGGTYRLMSKVASKYGIETTISERDAASFEKAVKTNTKMIWAETPTNPTLQLCDIEAVAKVAKKNNLIFVVDNTFLTPYLQRPLTLGADIVMHSVTKYINGHSDVVMGAIATNDEKIIQELRFLQNSLGIVPSPFDCYQVLRSLKTLSLRMKQHSQSSLLIAKHFEGHPKVEKVIHPGLPSHPQHDLAKKQTSGHSGMITIYIKGNVESSKKFLKSLKVFTLAESLGGYESLAELPSLMTHASVSPELREKVGITDNLIRLSVGLEDPEDLIADLEQALALI</sequence>
<dbReference type="EMBL" id="JABFTP020000165">
    <property type="protein sequence ID" value="KAL3284818.1"/>
    <property type="molecule type" value="Genomic_DNA"/>
</dbReference>
<dbReference type="PANTHER" id="PTHR11808:SF15">
    <property type="entry name" value="CYSTATHIONINE GAMMA-LYASE"/>
    <property type="match status" value="1"/>
</dbReference>
<proteinExistence type="inferred from homology"/>
<evidence type="ECO:0000313" key="10">
    <source>
        <dbReference type="EMBL" id="KAL3284818.1"/>
    </source>
</evidence>
<dbReference type="FunFam" id="3.40.640.10:FF:000009">
    <property type="entry name" value="Cystathionine gamma-synthase homolog"/>
    <property type="match status" value="1"/>
</dbReference>
<dbReference type="InterPro" id="IPR000277">
    <property type="entry name" value="Cys/Met-Metab_PyrdxlP-dep_enz"/>
</dbReference>
<evidence type="ECO:0000256" key="9">
    <source>
        <dbReference type="RuleBase" id="RU362118"/>
    </source>
</evidence>
<dbReference type="Pfam" id="PF01053">
    <property type="entry name" value="Cys_Met_Meta_PP"/>
    <property type="match status" value="1"/>
</dbReference>
<comment type="caution">
    <text evidence="10">The sequence shown here is derived from an EMBL/GenBank/DDBJ whole genome shotgun (WGS) entry which is preliminary data.</text>
</comment>
<organism evidence="10 11">
    <name type="scientific">Cryptolaemus montrouzieri</name>
    <dbReference type="NCBI Taxonomy" id="559131"/>
    <lineage>
        <taxon>Eukaryota</taxon>
        <taxon>Metazoa</taxon>
        <taxon>Ecdysozoa</taxon>
        <taxon>Arthropoda</taxon>
        <taxon>Hexapoda</taxon>
        <taxon>Insecta</taxon>
        <taxon>Pterygota</taxon>
        <taxon>Neoptera</taxon>
        <taxon>Endopterygota</taxon>
        <taxon>Coleoptera</taxon>
        <taxon>Polyphaga</taxon>
        <taxon>Cucujiformia</taxon>
        <taxon>Coccinelloidea</taxon>
        <taxon>Coccinellidae</taxon>
        <taxon>Scymninae</taxon>
        <taxon>Scymnini</taxon>
        <taxon>Cryptolaemus</taxon>
    </lineage>
</organism>
<dbReference type="PANTHER" id="PTHR11808">
    <property type="entry name" value="TRANS-SULFURATION ENZYME FAMILY MEMBER"/>
    <property type="match status" value="1"/>
</dbReference>
<dbReference type="FunFam" id="3.90.1150.10:FF:000008">
    <property type="entry name" value="Cystathionine gamma-synthase"/>
    <property type="match status" value="1"/>
</dbReference>
<evidence type="ECO:0000256" key="5">
    <source>
        <dbReference type="ARBA" id="ARBA00022898"/>
    </source>
</evidence>
<reference evidence="10 11" key="1">
    <citation type="journal article" date="2021" name="BMC Biol.">
        <title>Horizontally acquired antibacterial genes associated with adaptive radiation of ladybird beetles.</title>
        <authorList>
            <person name="Li H.S."/>
            <person name="Tang X.F."/>
            <person name="Huang Y.H."/>
            <person name="Xu Z.Y."/>
            <person name="Chen M.L."/>
            <person name="Du X.Y."/>
            <person name="Qiu B.Y."/>
            <person name="Chen P.T."/>
            <person name="Zhang W."/>
            <person name="Slipinski A."/>
            <person name="Escalona H.E."/>
            <person name="Waterhouse R.M."/>
            <person name="Zwick A."/>
            <person name="Pang H."/>
        </authorList>
    </citation>
    <scope>NUCLEOTIDE SEQUENCE [LARGE SCALE GENOMIC DNA]</scope>
    <source>
        <strain evidence="10">SYSU2018</strain>
    </source>
</reference>
<dbReference type="Gene3D" id="3.40.640.10">
    <property type="entry name" value="Type I PLP-dependent aspartate aminotransferase-like (Major domain)"/>
    <property type="match status" value="1"/>
</dbReference>
<keyword evidence="6" id="KW-0198">Cysteine biosynthesis</keyword>
<gene>
    <name evidence="10" type="ORF">HHI36_018957</name>
</gene>
<dbReference type="Gene3D" id="3.90.1150.10">
    <property type="entry name" value="Aspartate Aminotransferase, domain 1"/>
    <property type="match status" value="1"/>
</dbReference>
<dbReference type="GO" id="GO:0019344">
    <property type="term" value="P:cysteine biosynthetic process"/>
    <property type="evidence" value="ECO:0007669"/>
    <property type="project" value="UniProtKB-KW"/>
</dbReference>
<accession>A0ABD2P1J3</accession>
<dbReference type="PIRSF" id="PIRSF001434">
    <property type="entry name" value="CGS"/>
    <property type="match status" value="1"/>
</dbReference>
<dbReference type="Proteomes" id="UP001516400">
    <property type="component" value="Unassembled WGS sequence"/>
</dbReference>
<dbReference type="CDD" id="cd00614">
    <property type="entry name" value="CGS_like"/>
    <property type="match status" value="1"/>
</dbReference>
<evidence type="ECO:0000256" key="7">
    <source>
        <dbReference type="ARBA" id="ARBA00029853"/>
    </source>
</evidence>
<evidence type="ECO:0000313" key="11">
    <source>
        <dbReference type="Proteomes" id="UP001516400"/>
    </source>
</evidence>
<dbReference type="EC" id="4.4.1.1" evidence="4"/>
<evidence type="ECO:0000256" key="2">
    <source>
        <dbReference type="ARBA" id="ARBA00005038"/>
    </source>
</evidence>
<protein>
    <recommendedName>
        <fullName evidence="4">cystathionine gamma-lyase</fullName>
        <ecNumber evidence="4">4.4.1.1</ecNumber>
    </recommendedName>
    <alternativeName>
        <fullName evidence="7">Gamma-cystathionase</fullName>
    </alternativeName>
</protein>
<dbReference type="InterPro" id="IPR015424">
    <property type="entry name" value="PyrdxlP-dep_Trfase"/>
</dbReference>
<comment type="pathway">
    <text evidence="2">Amino-acid biosynthesis; L-cysteine biosynthesis; L-cysteine from L-homocysteine and L-serine: step 2/2.</text>
</comment>
<dbReference type="SUPFAM" id="SSF53383">
    <property type="entry name" value="PLP-dependent transferases"/>
    <property type="match status" value="1"/>
</dbReference>
<dbReference type="AlphaFoldDB" id="A0ABD2P1J3"/>